<sequence length="427" mass="48390">MLNYHSFHQIRQKINVANNLIHRVKGLTSDSQNQDQVNQTIHEQLNINNYPRTLVNRLLNRYKNTRRPSDPNTTNQSPPNHPPSSTQSPTSRPSASQPPPSRPSASQPPPSRQSASQPPTHRPSASVTPTHQPSVTTAAPNQLPTSSTMQLSSHSNSNQQSATDQNSYPRDSNSSPTSYAQQNNPASSFPIHEAPNTAASATRNNHPRIEDPEEDGHRTNNIQYRSFTYIPGLTEQLTKTISTDYPHIRLANRQNHKIGNLHTKIKDPKNKLDQNNVIYNIPCNDCQKCYIGMTQNKLCTRLTGHKTHVNKLEQYLQYVDNRMQLEELKSKTALIEHCIEHEHRFNFENTKIVDRSPHTNTLAFLEMCHIYNTDNTVNRRVDVSGLNTTYAAILHTIKARTNNPQLPFTPNRTIQNSQDTNHTNSQI</sequence>
<feature type="compositionally biased region" description="Low complexity" evidence="1">
    <location>
        <begin position="152"/>
        <end position="161"/>
    </location>
</feature>
<evidence type="ECO:0000313" key="3">
    <source>
        <dbReference type="EnsemblMetazoa" id="AALFPA23_023558.P35039"/>
    </source>
</evidence>
<reference evidence="3" key="2">
    <citation type="submission" date="2025-05" db="UniProtKB">
        <authorList>
            <consortium name="EnsemblMetazoa"/>
        </authorList>
    </citation>
    <scope>IDENTIFICATION</scope>
    <source>
        <strain evidence="3">Foshan</strain>
    </source>
</reference>
<dbReference type="PANTHER" id="PTHR21301">
    <property type="entry name" value="REVERSE TRANSCRIPTASE"/>
    <property type="match status" value="1"/>
</dbReference>
<proteinExistence type="predicted"/>
<keyword evidence="4" id="KW-1185">Reference proteome</keyword>
<protein>
    <recommendedName>
        <fullName evidence="2">Helix-turn-helix domain-containing protein</fullName>
    </recommendedName>
</protein>
<dbReference type="InterPro" id="IPR058912">
    <property type="entry name" value="HTH_animal"/>
</dbReference>
<evidence type="ECO:0000313" key="4">
    <source>
        <dbReference type="Proteomes" id="UP000069940"/>
    </source>
</evidence>
<feature type="region of interest" description="Disordered" evidence="1">
    <location>
        <begin position="403"/>
        <end position="427"/>
    </location>
</feature>
<accession>A0ABM2A1E3</accession>
<feature type="compositionally biased region" description="Pro residues" evidence="1">
    <location>
        <begin position="96"/>
        <end position="111"/>
    </location>
</feature>
<feature type="domain" description="Helix-turn-helix" evidence="2">
    <location>
        <begin position="1"/>
        <end position="58"/>
    </location>
</feature>
<feature type="compositionally biased region" description="Low complexity" evidence="1">
    <location>
        <begin position="71"/>
        <end position="95"/>
    </location>
</feature>
<organism evidence="3 4">
    <name type="scientific">Aedes albopictus</name>
    <name type="common">Asian tiger mosquito</name>
    <name type="synonym">Stegomyia albopicta</name>
    <dbReference type="NCBI Taxonomy" id="7160"/>
    <lineage>
        <taxon>Eukaryota</taxon>
        <taxon>Metazoa</taxon>
        <taxon>Ecdysozoa</taxon>
        <taxon>Arthropoda</taxon>
        <taxon>Hexapoda</taxon>
        <taxon>Insecta</taxon>
        <taxon>Pterygota</taxon>
        <taxon>Neoptera</taxon>
        <taxon>Endopterygota</taxon>
        <taxon>Diptera</taxon>
        <taxon>Nematocera</taxon>
        <taxon>Culicoidea</taxon>
        <taxon>Culicidae</taxon>
        <taxon>Culicinae</taxon>
        <taxon>Aedini</taxon>
        <taxon>Aedes</taxon>
        <taxon>Stegomyia</taxon>
    </lineage>
</organism>
<name>A0ABM2A1E3_AEDAL</name>
<feature type="compositionally biased region" description="Polar residues" evidence="1">
    <location>
        <begin position="123"/>
        <end position="151"/>
    </location>
</feature>
<dbReference type="Pfam" id="PF26215">
    <property type="entry name" value="HTH_animal"/>
    <property type="match status" value="1"/>
</dbReference>
<dbReference type="GeneID" id="134287264"/>
<dbReference type="EnsemblMetazoa" id="AALFPA23_023558.R35039">
    <property type="protein sequence ID" value="AALFPA23_023558.P35039"/>
    <property type="gene ID" value="AALFPA23_023558"/>
</dbReference>
<dbReference type="RefSeq" id="XP_062704907.1">
    <property type="nucleotide sequence ID" value="XM_062848923.1"/>
</dbReference>
<dbReference type="PANTHER" id="PTHR21301:SF10">
    <property type="entry name" value="REVERSE TRANSCRIPTASE DOMAIN-CONTAINING PROTEIN"/>
    <property type="match status" value="1"/>
</dbReference>
<reference evidence="4" key="1">
    <citation type="journal article" date="2015" name="Proc. Natl. Acad. Sci. U.S.A.">
        <title>Genome sequence of the Asian Tiger mosquito, Aedes albopictus, reveals insights into its biology, genetics, and evolution.</title>
        <authorList>
            <person name="Chen X.G."/>
            <person name="Jiang X."/>
            <person name="Gu J."/>
            <person name="Xu M."/>
            <person name="Wu Y."/>
            <person name="Deng Y."/>
            <person name="Zhang C."/>
            <person name="Bonizzoni M."/>
            <person name="Dermauw W."/>
            <person name="Vontas J."/>
            <person name="Armbruster P."/>
            <person name="Huang X."/>
            <person name="Yang Y."/>
            <person name="Zhang H."/>
            <person name="He W."/>
            <person name="Peng H."/>
            <person name="Liu Y."/>
            <person name="Wu K."/>
            <person name="Chen J."/>
            <person name="Lirakis M."/>
            <person name="Topalis P."/>
            <person name="Van Leeuwen T."/>
            <person name="Hall A.B."/>
            <person name="Jiang X."/>
            <person name="Thorpe C."/>
            <person name="Mueller R.L."/>
            <person name="Sun C."/>
            <person name="Waterhouse R.M."/>
            <person name="Yan G."/>
            <person name="Tu Z.J."/>
            <person name="Fang X."/>
            <person name="James A.A."/>
        </authorList>
    </citation>
    <scope>NUCLEOTIDE SEQUENCE [LARGE SCALE GENOMIC DNA]</scope>
    <source>
        <strain evidence="4">Foshan</strain>
    </source>
</reference>
<evidence type="ECO:0000256" key="1">
    <source>
        <dbReference type="SAM" id="MobiDB-lite"/>
    </source>
</evidence>
<dbReference type="Proteomes" id="UP000069940">
    <property type="component" value="Unassembled WGS sequence"/>
</dbReference>
<feature type="region of interest" description="Disordered" evidence="1">
    <location>
        <begin position="64"/>
        <end position="220"/>
    </location>
</feature>
<feature type="compositionally biased region" description="Basic and acidic residues" evidence="1">
    <location>
        <begin position="207"/>
        <end position="218"/>
    </location>
</feature>
<evidence type="ECO:0000259" key="2">
    <source>
        <dbReference type="Pfam" id="PF26215"/>
    </source>
</evidence>
<feature type="compositionally biased region" description="Polar residues" evidence="1">
    <location>
        <begin position="162"/>
        <end position="187"/>
    </location>
</feature>